<comment type="domain">
    <text evidence="8">The N-terminal region contains the highly conserved SGGXDS motif, predicted to be a P-loop motif involved in ATP binding.</text>
</comment>
<dbReference type="SMART" id="SM00977">
    <property type="entry name" value="TilS_C"/>
    <property type="match status" value="1"/>
</dbReference>
<dbReference type="Pfam" id="PF09179">
    <property type="entry name" value="TilS"/>
    <property type="match status" value="1"/>
</dbReference>
<dbReference type="Gene3D" id="3.40.50.620">
    <property type="entry name" value="HUPs"/>
    <property type="match status" value="1"/>
</dbReference>
<gene>
    <name evidence="8 10" type="primary">tilS</name>
    <name evidence="10" type="ORF">GCM10007907_32800</name>
</gene>
<evidence type="ECO:0000313" key="10">
    <source>
        <dbReference type="EMBL" id="GLR14490.1"/>
    </source>
</evidence>
<feature type="binding site" evidence="8">
    <location>
        <begin position="42"/>
        <end position="47"/>
    </location>
    <ligand>
        <name>ATP</name>
        <dbReference type="ChEBI" id="CHEBI:30616"/>
    </ligand>
</feature>
<keyword evidence="3 8" id="KW-0436">Ligase</keyword>
<dbReference type="PANTHER" id="PTHR43033">
    <property type="entry name" value="TRNA(ILE)-LYSIDINE SYNTHASE-RELATED"/>
    <property type="match status" value="1"/>
</dbReference>
<feature type="domain" description="Lysidine-tRNA(Ile) synthetase C-terminal" evidence="9">
    <location>
        <begin position="374"/>
        <end position="445"/>
    </location>
</feature>
<evidence type="ECO:0000256" key="8">
    <source>
        <dbReference type="HAMAP-Rule" id="MF_01161"/>
    </source>
</evidence>
<dbReference type="InterPro" id="IPR014729">
    <property type="entry name" value="Rossmann-like_a/b/a_fold"/>
</dbReference>
<keyword evidence="4 8" id="KW-0819">tRNA processing</keyword>
<evidence type="ECO:0000256" key="6">
    <source>
        <dbReference type="ARBA" id="ARBA00022840"/>
    </source>
</evidence>
<comment type="caution">
    <text evidence="10">The sequence shown here is derived from an EMBL/GenBank/DDBJ whole genome shotgun (WGS) entry which is preliminary data.</text>
</comment>
<dbReference type="InterPro" id="IPR012796">
    <property type="entry name" value="Lysidine-tRNA-synth_C"/>
</dbReference>
<dbReference type="InterPro" id="IPR011063">
    <property type="entry name" value="TilS/TtcA_N"/>
</dbReference>
<evidence type="ECO:0000313" key="11">
    <source>
        <dbReference type="Proteomes" id="UP001156706"/>
    </source>
</evidence>
<keyword evidence="11" id="KW-1185">Reference proteome</keyword>
<dbReference type="EMBL" id="BSOG01000004">
    <property type="protein sequence ID" value="GLR14490.1"/>
    <property type="molecule type" value="Genomic_DNA"/>
</dbReference>
<protein>
    <recommendedName>
        <fullName evidence="8">tRNA(Ile)-lysidine synthase</fullName>
        <ecNumber evidence="8">6.3.4.19</ecNumber>
    </recommendedName>
    <alternativeName>
        <fullName evidence="8">tRNA(Ile)-2-lysyl-cytidine synthase</fullName>
    </alternativeName>
    <alternativeName>
        <fullName evidence="8">tRNA(Ile)-lysidine synthetase</fullName>
    </alternativeName>
</protein>
<comment type="catalytic activity">
    <reaction evidence="7 8">
        <text>cytidine(34) in tRNA(Ile2) + L-lysine + ATP = lysidine(34) in tRNA(Ile2) + AMP + diphosphate + H(+)</text>
        <dbReference type="Rhea" id="RHEA:43744"/>
        <dbReference type="Rhea" id="RHEA-COMP:10625"/>
        <dbReference type="Rhea" id="RHEA-COMP:10670"/>
        <dbReference type="ChEBI" id="CHEBI:15378"/>
        <dbReference type="ChEBI" id="CHEBI:30616"/>
        <dbReference type="ChEBI" id="CHEBI:32551"/>
        <dbReference type="ChEBI" id="CHEBI:33019"/>
        <dbReference type="ChEBI" id="CHEBI:82748"/>
        <dbReference type="ChEBI" id="CHEBI:83665"/>
        <dbReference type="ChEBI" id="CHEBI:456215"/>
        <dbReference type="EC" id="6.3.4.19"/>
    </reaction>
</comment>
<evidence type="ECO:0000256" key="1">
    <source>
        <dbReference type="ARBA" id="ARBA00004496"/>
    </source>
</evidence>
<keyword evidence="5 8" id="KW-0547">Nucleotide-binding</keyword>
<accession>A0ABQ5YHK6</accession>
<dbReference type="SUPFAM" id="SSF82829">
    <property type="entry name" value="MesJ substrate recognition domain-like"/>
    <property type="match status" value="1"/>
</dbReference>
<dbReference type="SUPFAM" id="SSF56037">
    <property type="entry name" value="PheT/TilS domain"/>
    <property type="match status" value="1"/>
</dbReference>
<name>A0ABQ5YHK6_9NEIS</name>
<dbReference type="EC" id="6.3.4.19" evidence="8"/>
<dbReference type="RefSeq" id="WP_284197559.1">
    <property type="nucleotide sequence ID" value="NZ_BSOG01000004.1"/>
</dbReference>
<organism evidence="10 11">
    <name type="scientific">Chitinimonas prasina</name>
    <dbReference type="NCBI Taxonomy" id="1434937"/>
    <lineage>
        <taxon>Bacteria</taxon>
        <taxon>Pseudomonadati</taxon>
        <taxon>Pseudomonadota</taxon>
        <taxon>Betaproteobacteria</taxon>
        <taxon>Neisseriales</taxon>
        <taxon>Chitinibacteraceae</taxon>
        <taxon>Chitinimonas</taxon>
    </lineage>
</organism>
<dbReference type="PANTHER" id="PTHR43033:SF1">
    <property type="entry name" value="TRNA(ILE)-LYSIDINE SYNTHASE-RELATED"/>
    <property type="match status" value="1"/>
</dbReference>
<evidence type="ECO:0000259" key="9">
    <source>
        <dbReference type="SMART" id="SM00977"/>
    </source>
</evidence>
<keyword evidence="6 8" id="KW-0067">ATP-binding</keyword>
<proteinExistence type="inferred from homology"/>
<evidence type="ECO:0000256" key="5">
    <source>
        <dbReference type="ARBA" id="ARBA00022741"/>
    </source>
</evidence>
<evidence type="ECO:0000256" key="7">
    <source>
        <dbReference type="ARBA" id="ARBA00048539"/>
    </source>
</evidence>
<comment type="function">
    <text evidence="8">Ligates lysine onto the cytidine present at position 34 of the AUA codon-specific tRNA(Ile) that contains the anticodon CAU, in an ATP-dependent manner. Cytidine is converted to lysidine, thus changing the amino acid specificity of the tRNA from methionine to isoleucine.</text>
</comment>
<dbReference type="Pfam" id="PF01171">
    <property type="entry name" value="ATP_bind_3"/>
    <property type="match status" value="1"/>
</dbReference>
<comment type="subcellular location">
    <subcellularLocation>
        <location evidence="1 8">Cytoplasm</location>
    </subcellularLocation>
</comment>
<dbReference type="InterPro" id="IPR015262">
    <property type="entry name" value="tRNA_Ile_lys_synt_subst-bd"/>
</dbReference>
<dbReference type="Proteomes" id="UP001156706">
    <property type="component" value="Unassembled WGS sequence"/>
</dbReference>
<dbReference type="CDD" id="cd01992">
    <property type="entry name" value="TilS_N"/>
    <property type="match status" value="1"/>
</dbReference>
<keyword evidence="2 8" id="KW-0963">Cytoplasm</keyword>
<dbReference type="InterPro" id="IPR012094">
    <property type="entry name" value="tRNA_Ile_lys_synt"/>
</dbReference>
<reference evidence="11" key="1">
    <citation type="journal article" date="2019" name="Int. J. Syst. Evol. Microbiol.">
        <title>The Global Catalogue of Microorganisms (GCM) 10K type strain sequencing project: providing services to taxonomists for standard genome sequencing and annotation.</title>
        <authorList>
            <consortium name="The Broad Institute Genomics Platform"/>
            <consortium name="The Broad Institute Genome Sequencing Center for Infectious Disease"/>
            <person name="Wu L."/>
            <person name="Ma J."/>
        </authorList>
    </citation>
    <scope>NUCLEOTIDE SEQUENCE [LARGE SCALE GENOMIC DNA]</scope>
    <source>
        <strain evidence="11">NBRC 110044</strain>
    </source>
</reference>
<dbReference type="NCBIfam" id="TIGR02432">
    <property type="entry name" value="lysidine_TilS_N"/>
    <property type="match status" value="1"/>
</dbReference>
<evidence type="ECO:0000256" key="3">
    <source>
        <dbReference type="ARBA" id="ARBA00022598"/>
    </source>
</evidence>
<dbReference type="NCBIfam" id="TIGR02433">
    <property type="entry name" value="lysidine_TilS_C"/>
    <property type="match status" value="1"/>
</dbReference>
<dbReference type="SUPFAM" id="SSF52402">
    <property type="entry name" value="Adenine nucleotide alpha hydrolases-like"/>
    <property type="match status" value="1"/>
</dbReference>
<sequence length="457" mass="50591">MANSRKSPQAEAEALYERLLQRYLALPTAKRPEGMRLALGYSGGLDSAVLLHLLVRLRDDARLQAPLTLQALHVHHGISPNADDWLHHCDQRCAALAVDFSHIRVDLNQAVGDGLEARARAARYAAYAGLGVDMVLLAHHRDDQAETVLYRLARGAGVHGAAGMPVMRPLGETGRIWRPLLDEPRSVLLAYARAVGLAWVEDESNAVSDYDRNYLRREVMPVLLGRFPSAPAAMARAARHFAEAASLLDVLAEEDAGGVSERLPVGRLLALSGPRQRNLLRWFLARHGLRPDERQLLLVLEQMLTAKEDANPCLRLAGLEVHRYRAEICVARWVEVLTPHAVPAEGLVLLPDWCGELHWSRAPRGLCEASCVGLEVRPRQGGEMVRPRRGGPNRPVKLLLQEAGVPPWLRRRWPMLWQGDKLVAVAGIAVAADCQSDGEGAWPDWRPLDWPDLLGDK</sequence>
<dbReference type="HAMAP" id="MF_01161">
    <property type="entry name" value="tRNA_Ile_lys_synt"/>
    <property type="match status" value="1"/>
</dbReference>
<dbReference type="Pfam" id="PF11734">
    <property type="entry name" value="TilS_C"/>
    <property type="match status" value="1"/>
</dbReference>
<comment type="similarity">
    <text evidence="8">Belongs to the tRNA(Ile)-lysidine synthase family.</text>
</comment>
<dbReference type="InterPro" id="IPR012795">
    <property type="entry name" value="tRNA_Ile_lys_synt_N"/>
</dbReference>
<evidence type="ECO:0000256" key="4">
    <source>
        <dbReference type="ARBA" id="ARBA00022694"/>
    </source>
</evidence>
<evidence type="ECO:0000256" key="2">
    <source>
        <dbReference type="ARBA" id="ARBA00022490"/>
    </source>
</evidence>
<dbReference type="Gene3D" id="1.20.59.20">
    <property type="match status" value="1"/>
</dbReference>